<accession>A0ABQ4EWV2</accession>
<evidence type="ECO:0000256" key="1">
    <source>
        <dbReference type="SAM" id="MobiDB-lite"/>
    </source>
</evidence>
<organism evidence="2 3">
    <name type="scientific">Plantactinospora mayteni</name>
    <dbReference type="NCBI Taxonomy" id="566021"/>
    <lineage>
        <taxon>Bacteria</taxon>
        <taxon>Bacillati</taxon>
        <taxon>Actinomycetota</taxon>
        <taxon>Actinomycetes</taxon>
        <taxon>Micromonosporales</taxon>
        <taxon>Micromonosporaceae</taxon>
        <taxon>Plantactinospora</taxon>
    </lineage>
</organism>
<protein>
    <recommendedName>
        <fullName evidence="4">DUF397 domain-containing protein</fullName>
    </recommendedName>
</protein>
<dbReference type="EMBL" id="BONX01000041">
    <property type="protein sequence ID" value="GIG99148.1"/>
    <property type="molecule type" value="Genomic_DNA"/>
</dbReference>
<evidence type="ECO:0008006" key="4">
    <source>
        <dbReference type="Google" id="ProtNLM"/>
    </source>
</evidence>
<name>A0ABQ4EWV2_9ACTN</name>
<evidence type="ECO:0000313" key="3">
    <source>
        <dbReference type="Proteomes" id="UP000621500"/>
    </source>
</evidence>
<reference evidence="2 3" key="1">
    <citation type="submission" date="2021-01" db="EMBL/GenBank/DDBJ databases">
        <title>Whole genome shotgun sequence of Plantactinospora mayteni NBRC 109088.</title>
        <authorList>
            <person name="Komaki H."/>
            <person name="Tamura T."/>
        </authorList>
    </citation>
    <scope>NUCLEOTIDE SEQUENCE [LARGE SCALE GENOMIC DNA]</scope>
    <source>
        <strain evidence="2 3">NBRC 109088</strain>
    </source>
</reference>
<gene>
    <name evidence="2" type="ORF">Pma05_57210</name>
</gene>
<dbReference type="Proteomes" id="UP000621500">
    <property type="component" value="Unassembled WGS sequence"/>
</dbReference>
<feature type="region of interest" description="Disordered" evidence="1">
    <location>
        <begin position="1"/>
        <end position="34"/>
    </location>
</feature>
<comment type="caution">
    <text evidence="2">The sequence shown here is derived from an EMBL/GenBank/DDBJ whole genome shotgun (WGS) entry which is preliminary data.</text>
</comment>
<keyword evidence="3" id="KW-1185">Reference proteome</keyword>
<evidence type="ECO:0000313" key="2">
    <source>
        <dbReference type="EMBL" id="GIG99148.1"/>
    </source>
</evidence>
<proteinExistence type="predicted"/>
<sequence>MSPGDANTGRLPAAAERPAAKCREDDYSPVNVRLPDGKKRMLHTVPSRHDRSFGPACVDVVVTVEDIDVWGADLSALTGGLGWLFARPEPRETHQGLRATAP</sequence>